<dbReference type="Pfam" id="PF13478">
    <property type="entry name" value="XdhC_C"/>
    <property type="match status" value="1"/>
</dbReference>
<dbReference type="EMBL" id="SLZR01000013">
    <property type="protein sequence ID" value="TCS38959.1"/>
    <property type="molecule type" value="Genomic_DNA"/>
</dbReference>
<proteinExistence type="predicted"/>
<reference evidence="3 4" key="1">
    <citation type="submission" date="2019-03" db="EMBL/GenBank/DDBJ databases">
        <title>Genomic Encyclopedia of Archaeal and Bacterial Type Strains, Phase II (KMG-II): from individual species to whole genera.</title>
        <authorList>
            <person name="Goeker M."/>
        </authorList>
    </citation>
    <scope>NUCLEOTIDE SEQUENCE [LARGE SCALE GENOMIC DNA]</scope>
    <source>
        <strain evidence="3 4">DSM 15388</strain>
    </source>
</reference>
<accession>A0A4R3I4Q3</accession>
<dbReference type="SUPFAM" id="SSF51735">
    <property type="entry name" value="NAD(P)-binding Rossmann-fold domains"/>
    <property type="match status" value="1"/>
</dbReference>
<dbReference type="InterPro" id="IPR036291">
    <property type="entry name" value="NAD(P)-bd_dom_sf"/>
</dbReference>
<dbReference type="InterPro" id="IPR052698">
    <property type="entry name" value="MoCofactor_Util/Proc"/>
</dbReference>
<evidence type="ECO:0000259" key="1">
    <source>
        <dbReference type="Pfam" id="PF02625"/>
    </source>
</evidence>
<dbReference type="Proteomes" id="UP000295793">
    <property type="component" value="Unassembled WGS sequence"/>
</dbReference>
<dbReference type="InterPro" id="IPR003777">
    <property type="entry name" value="XdhC_CoxI"/>
</dbReference>
<keyword evidence="4" id="KW-1185">Reference proteome</keyword>
<protein>
    <submittedName>
        <fullName evidence="3">Xanthine dehydrogenase accessory factor</fullName>
    </submittedName>
</protein>
<dbReference type="Gene3D" id="3.40.50.720">
    <property type="entry name" value="NAD(P)-binding Rossmann-like Domain"/>
    <property type="match status" value="1"/>
</dbReference>
<evidence type="ECO:0000313" key="3">
    <source>
        <dbReference type="EMBL" id="TCS38959.1"/>
    </source>
</evidence>
<name>A0A4R3I4Q3_9GAMM</name>
<dbReference type="InterPro" id="IPR014308">
    <property type="entry name" value="Xanthine_DH_XdhC"/>
</dbReference>
<sequence length="298" mass="32347">MLNKDTAGFHPQSWSEAVHQLTQASENYVLVTILGTAGSTPRANGTKMVITASDIYDTIGGGHLEFKVIEKARQLLTESKAVQQVENFPLAAKLGQCCGGSVAVLFEMMVVQQPTIQVHGAGHVGHALVQILSQLPLRIQWVDSRVDLFPEQVASNVDCIAEPYPEDAVKDAPENSLFIVLTHNHQLDFTLTEKIIARGDAAYLGVIGSDTKAKRFRMRLEHKGYSQAQVDQMTSPVGLAEVGGKLPMEVAVSIAGQVISIYQQGATKQKRAGLSWKQLQNEIALPDVAEHAPSETEN</sequence>
<evidence type="ECO:0000259" key="2">
    <source>
        <dbReference type="Pfam" id="PF13478"/>
    </source>
</evidence>
<comment type="caution">
    <text evidence="3">The sequence shown here is derived from an EMBL/GenBank/DDBJ whole genome shotgun (WGS) entry which is preliminary data.</text>
</comment>
<dbReference type="AlphaFoldDB" id="A0A4R3I4Q3"/>
<dbReference type="PANTHER" id="PTHR30388:SF6">
    <property type="entry name" value="XANTHINE DEHYDROGENASE SUBUNIT A-RELATED"/>
    <property type="match status" value="1"/>
</dbReference>
<dbReference type="RefSeq" id="WP_132702402.1">
    <property type="nucleotide sequence ID" value="NZ_SLZR01000013.1"/>
</dbReference>
<dbReference type="InterPro" id="IPR027051">
    <property type="entry name" value="XdhC_Rossmann_dom"/>
</dbReference>
<dbReference type="PANTHER" id="PTHR30388">
    <property type="entry name" value="ALDEHYDE OXIDOREDUCTASE MOLYBDENUM COFACTOR ASSEMBLY PROTEIN"/>
    <property type="match status" value="1"/>
</dbReference>
<feature type="domain" description="XdhC Rossmann" evidence="2">
    <location>
        <begin position="118"/>
        <end position="258"/>
    </location>
</feature>
<dbReference type="NCBIfam" id="TIGR02964">
    <property type="entry name" value="xanthine_xdhC"/>
    <property type="match status" value="1"/>
</dbReference>
<feature type="domain" description="XdhC- CoxI" evidence="1">
    <location>
        <begin position="23"/>
        <end position="80"/>
    </location>
</feature>
<gene>
    <name evidence="3" type="ORF">BCF53_1135</name>
</gene>
<dbReference type="OrthoDB" id="61481at2"/>
<evidence type="ECO:0000313" key="4">
    <source>
        <dbReference type="Proteomes" id="UP000295793"/>
    </source>
</evidence>
<dbReference type="Pfam" id="PF02625">
    <property type="entry name" value="XdhC_CoxI"/>
    <property type="match status" value="1"/>
</dbReference>
<organism evidence="3 4">
    <name type="scientific">Reinekea marinisedimentorum</name>
    <dbReference type="NCBI Taxonomy" id="230495"/>
    <lineage>
        <taxon>Bacteria</taxon>
        <taxon>Pseudomonadati</taxon>
        <taxon>Pseudomonadota</taxon>
        <taxon>Gammaproteobacteria</taxon>
        <taxon>Oceanospirillales</taxon>
        <taxon>Saccharospirillaceae</taxon>
        <taxon>Reinekea</taxon>
    </lineage>
</organism>